<feature type="signal peptide" evidence="2">
    <location>
        <begin position="1"/>
        <end position="23"/>
    </location>
</feature>
<gene>
    <name evidence="3" type="ORF">MPRM_11080</name>
</gene>
<keyword evidence="2" id="KW-0732">Signal</keyword>
<feature type="region of interest" description="Disordered" evidence="1">
    <location>
        <begin position="76"/>
        <end position="100"/>
    </location>
</feature>
<keyword evidence="4" id="KW-1185">Reference proteome</keyword>
<dbReference type="RefSeq" id="WP_085268730.1">
    <property type="nucleotide sequence ID" value="NZ_AP022614.1"/>
</dbReference>
<organism evidence="3 4">
    <name type="scientific">Mycobacterium parmense</name>
    <dbReference type="NCBI Taxonomy" id="185642"/>
    <lineage>
        <taxon>Bacteria</taxon>
        <taxon>Bacillati</taxon>
        <taxon>Actinomycetota</taxon>
        <taxon>Actinomycetes</taxon>
        <taxon>Mycobacteriales</taxon>
        <taxon>Mycobacteriaceae</taxon>
        <taxon>Mycobacterium</taxon>
        <taxon>Mycobacterium simiae complex</taxon>
    </lineage>
</organism>
<sequence>MYTGQTSIVTVAAVALLAGAAVAGCGNNGSPSATSATSSSSAASSSATASSSAGAASSPAAGQSDYSSLLIKPGDVGPNAFTDGPPTANPGGVNGVGQVFKNPDGKRTIVDTIAVYPDAASAAPMIPAMKDELAKKVTGAQQPVDVGTNGFMVAGPAADPAKQMEISEVVFTEGRAVVDLEVDCTPGNPTPTDVLLDLASKQDAAVKSGLPA</sequence>
<feature type="compositionally biased region" description="Low complexity" evidence="1">
    <location>
        <begin position="28"/>
        <end position="62"/>
    </location>
</feature>
<feature type="chain" id="PRO_5044247272" evidence="2">
    <location>
        <begin position="24"/>
        <end position="212"/>
    </location>
</feature>
<evidence type="ECO:0000313" key="4">
    <source>
        <dbReference type="Proteomes" id="UP000467105"/>
    </source>
</evidence>
<evidence type="ECO:0000256" key="2">
    <source>
        <dbReference type="SAM" id="SignalP"/>
    </source>
</evidence>
<name>A0A7I7YRG4_9MYCO</name>
<feature type="region of interest" description="Disordered" evidence="1">
    <location>
        <begin position="28"/>
        <end position="64"/>
    </location>
</feature>
<evidence type="ECO:0000313" key="3">
    <source>
        <dbReference type="EMBL" id="BBZ43827.1"/>
    </source>
</evidence>
<dbReference type="EMBL" id="AP022614">
    <property type="protein sequence ID" value="BBZ43827.1"/>
    <property type="molecule type" value="Genomic_DNA"/>
</dbReference>
<reference evidence="3 4" key="1">
    <citation type="journal article" date="2019" name="Emerg. Microbes Infect.">
        <title>Comprehensive subspecies identification of 175 nontuberculous mycobacteria species based on 7547 genomic profiles.</title>
        <authorList>
            <person name="Matsumoto Y."/>
            <person name="Kinjo T."/>
            <person name="Motooka D."/>
            <person name="Nabeya D."/>
            <person name="Jung N."/>
            <person name="Uechi K."/>
            <person name="Horii T."/>
            <person name="Iida T."/>
            <person name="Fujita J."/>
            <person name="Nakamura S."/>
        </authorList>
    </citation>
    <scope>NUCLEOTIDE SEQUENCE [LARGE SCALE GENOMIC DNA]</scope>
    <source>
        <strain evidence="3 4">JCM 14742</strain>
    </source>
</reference>
<dbReference type="AlphaFoldDB" id="A0A7I7YRG4"/>
<dbReference type="Proteomes" id="UP000467105">
    <property type="component" value="Chromosome"/>
</dbReference>
<accession>A0A7I7YRG4</accession>
<proteinExistence type="predicted"/>
<dbReference type="OrthoDB" id="4752236at2"/>
<protein>
    <submittedName>
        <fullName evidence="3">Uncharacterized protein</fullName>
    </submittedName>
</protein>
<evidence type="ECO:0000256" key="1">
    <source>
        <dbReference type="SAM" id="MobiDB-lite"/>
    </source>
</evidence>